<reference evidence="3" key="1">
    <citation type="submission" date="2016-10" db="EMBL/GenBank/DDBJ databases">
        <authorList>
            <person name="Varghese N."/>
        </authorList>
    </citation>
    <scope>NUCLEOTIDE SEQUENCE [LARGE SCALE GENOMIC DNA]</scope>
    <source>
        <strain evidence="3">DSM 45096 / BCRC 16803 / CGMCC 4.1857 / CIP 109030 / JCM 12277 / KCTC 19219 / NBRC 100920 / 33214</strain>
    </source>
</reference>
<evidence type="ECO:0000313" key="2">
    <source>
        <dbReference type="EMBL" id="SEM41776.1"/>
    </source>
</evidence>
<keyword evidence="3" id="KW-1185">Reference proteome</keyword>
<organism evidence="2 3">
    <name type="scientific">Streptacidiphilus jiangxiensis</name>
    <dbReference type="NCBI Taxonomy" id="235985"/>
    <lineage>
        <taxon>Bacteria</taxon>
        <taxon>Bacillati</taxon>
        <taxon>Actinomycetota</taxon>
        <taxon>Actinomycetes</taxon>
        <taxon>Kitasatosporales</taxon>
        <taxon>Streptomycetaceae</taxon>
        <taxon>Streptacidiphilus</taxon>
    </lineage>
</organism>
<sequence>MSMSRDTFDDVPLSTLFPELSAADCGSLRRAALSVGLARPGAVAPKWEWKAEHAVFTGPQSRTHVILLLCVVQPARGSDWLEFQLQVGWTAQGQHDVTASVNVGCWCETDHGTHDVEVLNSVVGDEISLPEAFEACADRMAGWLADPRDADFWRAREDLPTRPLPRSGSGTKTVRPHPDRRLTSSQHGGAAR</sequence>
<feature type="compositionally biased region" description="Polar residues" evidence="1">
    <location>
        <begin position="183"/>
        <end position="192"/>
    </location>
</feature>
<name>A0A1H7Y6D2_STRJI</name>
<feature type="region of interest" description="Disordered" evidence="1">
    <location>
        <begin position="156"/>
        <end position="192"/>
    </location>
</feature>
<proteinExistence type="predicted"/>
<accession>A0A1H7Y6D2</accession>
<dbReference type="RefSeq" id="WP_174514561.1">
    <property type="nucleotide sequence ID" value="NZ_BBPN01000039.1"/>
</dbReference>
<dbReference type="AlphaFoldDB" id="A0A1H7Y6D2"/>
<evidence type="ECO:0000256" key="1">
    <source>
        <dbReference type="SAM" id="MobiDB-lite"/>
    </source>
</evidence>
<dbReference type="EMBL" id="FOAZ01000027">
    <property type="protein sequence ID" value="SEM41776.1"/>
    <property type="molecule type" value="Genomic_DNA"/>
</dbReference>
<evidence type="ECO:0000313" key="3">
    <source>
        <dbReference type="Proteomes" id="UP000183015"/>
    </source>
</evidence>
<dbReference type="Proteomes" id="UP000183015">
    <property type="component" value="Unassembled WGS sequence"/>
</dbReference>
<protein>
    <submittedName>
        <fullName evidence="2">Uncharacterized protein</fullName>
    </submittedName>
</protein>
<gene>
    <name evidence="2" type="ORF">SAMN05414137_12728</name>
</gene>